<dbReference type="Proteomes" id="UP000004457">
    <property type="component" value="Unassembled WGS sequence"/>
</dbReference>
<dbReference type="EMBL" id="ACEN01000097">
    <property type="protein sequence ID" value="EEG32883.1"/>
    <property type="molecule type" value="Genomic_DNA"/>
</dbReference>
<proteinExistence type="predicted"/>
<sequence>MLTARFYRVFGMIWHSVDDKKLRPSERNVSDGLNAKKTARSSLFDKAAISV</sequence>
<name>C0EQC8_NEIFL</name>
<evidence type="ECO:0000313" key="1">
    <source>
        <dbReference type="EMBL" id="EEG32883.1"/>
    </source>
</evidence>
<accession>C0EQC8</accession>
<gene>
    <name evidence="1" type="ORF">NEIFLAOT_02170</name>
</gene>
<organism evidence="1 2">
    <name type="scientific">Neisseria flavescens NRL30031/H210</name>
    <dbReference type="NCBI Taxonomy" id="546264"/>
    <lineage>
        <taxon>Bacteria</taxon>
        <taxon>Pseudomonadati</taxon>
        <taxon>Pseudomonadota</taxon>
        <taxon>Betaproteobacteria</taxon>
        <taxon>Neisseriales</taxon>
        <taxon>Neisseriaceae</taxon>
        <taxon>Neisseria</taxon>
    </lineage>
</organism>
<dbReference type="AlphaFoldDB" id="C0EQC8"/>
<keyword evidence="2" id="KW-1185">Reference proteome</keyword>
<evidence type="ECO:0000313" key="2">
    <source>
        <dbReference type="Proteomes" id="UP000004457"/>
    </source>
</evidence>
<comment type="caution">
    <text evidence="1">The sequence shown here is derived from an EMBL/GenBank/DDBJ whole genome shotgun (WGS) entry which is preliminary data.</text>
</comment>
<protein>
    <submittedName>
        <fullName evidence="1">Uncharacterized protein</fullName>
    </submittedName>
</protein>
<reference evidence="1 2" key="1">
    <citation type="submission" date="2009-01" db="EMBL/GenBank/DDBJ databases">
        <authorList>
            <person name="Fulton L."/>
            <person name="Clifton S."/>
            <person name="Chinwalla A.T."/>
            <person name="Mitreva M."/>
            <person name="Sodergren E."/>
            <person name="Weinstock G."/>
            <person name="Clifton S."/>
            <person name="Dooling D.J."/>
            <person name="Fulton B."/>
            <person name="Minx P."/>
            <person name="Pepin K.H."/>
            <person name="Johnson M."/>
            <person name="Bhonagiri V."/>
            <person name="Nash W.E."/>
            <person name="Mardis E.R."/>
            <person name="Wilson R.K."/>
        </authorList>
    </citation>
    <scope>NUCLEOTIDE SEQUENCE [LARGE SCALE GENOMIC DNA]</scope>
    <source>
        <strain evidence="1 2">NRL30031/H210</strain>
    </source>
</reference>